<evidence type="ECO:0000313" key="2">
    <source>
        <dbReference type="Proteomes" id="UP000245412"/>
    </source>
</evidence>
<accession>A0AB73T936</accession>
<dbReference type="Proteomes" id="UP000245412">
    <property type="component" value="Unassembled WGS sequence"/>
</dbReference>
<protein>
    <recommendedName>
        <fullName evidence="3">Glycosyltransferase family 1 protein</fullName>
    </recommendedName>
</protein>
<keyword evidence="2" id="KW-1185">Reference proteome</keyword>
<sequence>MKKKLIMVDYIGNSSEDGNPIGHPIKVALDNKKLLDDFCKIEYLAPNNSRNKLNFDGKGLPYYAIRGKSGFYMLIRNYWIELLNLHKVLKVFYESNTWFYNTDYVLFLWLIFRRKSKNKVLCSTYVNIPEDQLAFVKKIKKLLIRLASKKIDLLIYSNKDFNCKYTKTIYMPDFLYDSEKYSKYNTDIKKSKVISLGTISEGNKEIIEMIEAFNESGYPLEIVGKFYDEDLYHRALNIKKNNVIIRNEFINDDLYCSLLAESKYSILPYREAAYKHKTSSVILESVFLKAIPIAPQFILDKNEISGIGYNSISELSKINLDYVDCNKYNYNELIKKKYLKAGYSEQLKIFLERGNG</sequence>
<dbReference type="EMBL" id="QGGY01000001">
    <property type="protein sequence ID" value="PWJ78639.1"/>
    <property type="molecule type" value="Genomic_DNA"/>
</dbReference>
<dbReference type="RefSeq" id="WP_109624094.1">
    <property type="nucleotide sequence ID" value="NZ_JANKBI010000001.1"/>
</dbReference>
<gene>
    <name evidence="1" type="ORF">C7383_1017</name>
</gene>
<evidence type="ECO:0000313" key="1">
    <source>
        <dbReference type="EMBL" id="PWJ78639.1"/>
    </source>
</evidence>
<name>A0AB73T936_9FIRM</name>
<dbReference type="Gene3D" id="3.40.50.2000">
    <property type="entry name" value="Glycogen Phosphorylase B"/>
    <property type="match status" value="1"/>
</dbReference>
<dbReference type="SUPFAM" id="SSF53756">
    <property type="entry name" value="UDP-Glycosyltransferase/glycogen phosphorylase"/>
    <property type="match status" value="1"/>
</dbReference>
<organism evidence="1 2">
    <name type="scientific">Murimonas intestini</name>
    <dbReference type="NCBI Taxonomy" id="1337051"/>
    <lineage>
        <taxon>Bacteria</taxon>
        <taxon>Bacillati</taxon>
        <taxon>Bacillota</taxon>
        <taxon>Clostridia</taxon>
        <taxon>Lachnospirales</taxon>
        <taxon>Lachnospiraceae</taxon>
        <taxon>Murimonas</taxon>
    </lineage>
</organism>
<proteinExistence type="predicted"/>
<comment type="caution">
    <text evidence="1">The sequence shown here is derived from an EMBL/GenBank/DDBJ whole genome shotgun (WGS) entry which is preliminary data.</text>
</comment>
<reference evidence="1 2" key="1">
    <citation type="submission" date="2018-05" db="EMBL/GenBank/DDBJ databases">
        <authorList>
            <person name="Goeker M."/>
            <person name="Huntemann M."/>
            <person name="Clum A."/>
            <person name="Pillay M."/>
            <person name="Palaniappan K."/>
            <person name="Varghese N."/>
            <person name="Mikhailova N."/>
            <person name="Stamatis D."/>
            <person name="Reddy T."/>
            <person name="Daum C."/>
            <person name="Shapiro N."/>
            <person name="Ivanova N."/>
            <person name="Kyrpides N."/>
            <person name="Woyke T."/>
        </authorList>
    </citation>
    <scope>NUCLEOTIDE SEQUENCE [LARGE SCALE GENOMIC DNA]</scope>
    <source>
        <strain evidence="1 2">DSM 26524</strain>
    </source>
</reference>
<evidence type="ECO:0008006" key="3">
    <source>
        <dbReference type="Google" id="ProtNLM"/>
    </source>
</evidence>
<dbReference type="AlphaFoldDB" id="A0AB73T936"/>